<dbReference type="PANTHER" id="PTHR38469">
    <property type="entry name" value="PERIPLASMIC PEPTIDASE SUBFAMILY S1B"/>
    <property type="match status" value="1"/>
</dbReference>
<keyword evidence="2" id="KW-0031">Aminopeptidase</keyword>
<name>A0A8J2SB32_9STRA</name>
<dbReference type="Proteomes" id="UP000789595">
    <property type="component" value="Unassembled WGS sequence"/>
</dbReference>
<dbReference type="GO" id="GO:0070009">
    <property type="term" value="F:serine-type aminopeptidase activity"/>
    <property type="evidence" value="ECO:0007669"/>
    <property type="project" value="InterPro"/>
</dbReference>
<dbReference type="Gene3D" id="2.40.10.10">
    <property type="entry name" value="Trypsin-like serine proteases"/>
    <property type="match status" value="1"/>
</dbReference>
<dbReference type="OrthoDB" id="188521at2759"/>
<dbReference type="InterPro" id="IPR043504">
    <property type="entry name" value="Peptidase_S1_PA_chymotrypsin"/>
</dbReference>
<dbReference type="Pfam" id="PF10459">
    <property type="entry name" value="Peptidase_S46"/>
    <property type="match status" value="1"/>
</dbReference>
<evidence type="ECO:0000256" key="6">
    <source>
        <dbReference type="ARBA" id="ARBA00023026"/>
    </source>
</evidence>
<sequence>MLRAALILAGTSRALDPSVFGRFRTWPITAVQELEQPLRDMGLNVPASEIDGTRGDGAVALSDALVSIGAAGRGGTGSFVSDDGLILTNWHVAYEYIRQASLLEGEDFVRDGYVAKSRKEELRAPNCEVWLTRRVEDVSDAVLDVLDEPDPLKRATALRDRRQQIASYAENVLRQQAQQLGVSAEGVRCDVQEMFANEKYLLFTYERLRDVRIAYAPPSSLGSFGGDSDNFEWPRHTADFALLRAYADADNAPADYAAQNVPYTPSKRLRLNPEGADDGDFVFLLGFPGRTLRYAPSARLEYNKQVTIPAIVADFERKLEAIQRFEGDSEETRLALAGMRKSLANELKRNRGKLVVASKVDVLEERRKEEKELSDAYPACAILLQELQNIYVELGEGQPVLDALSELRGTVLGSAYLAAAHAVHEASVELAKPDDEREAEYRDRNRPFLERRLRTRLEQAYAPHEAALVAHALDSARRAGVSTHGFFSKGGVVDAVRASPLPETFSLDGSLDAYASDPFVGLSAALYPLYAAVRDAGKALLSDRDRVTARLLDFRRATSTERLWPDCNGALRLSAGRVEGCAPRDAVVHGPRTTLGGLLDKAHEAELRGDDDGTFTLPPRLRELLEGGPEALERPCCLLYSTDTVGGNSGSPVLDSDGDLVAINFDRARGGLMNEFAWSQELSRSIGVDVRLMLWLVGTFDGASDLVAEMTTESKS</sequence>
<evidence type="ECO:0000256" key="1">
    <source>
        <dbReference type="ARBA" id="ARBA00010491"/>
    </source>
</evidence>
<dbReference type="GO" id="GO:0006508">
    <property type="term" value="P:proteolysis"/>
    <property type="evidence" value="ECO:0007669"/>
    <property type="project" value="UniProtKB-KW"/>
</dbReference>
<proteinExistence type="inferred from homology"/>
<comment type="caution">
    <text evidence="7">The sequence shown here is derived from an EMBL/GenBank/DDBJ whole genome shotgun (WGS) entry which is preliminary data.</text>
</comment>
<evidence type="ECO:0008006" key="9">
    <source>
        <dbReference type="Google" id="ProtNLM"/>
    </source>
</evidence>
<evidence type="ECO:0000313" key="8">
    <source>
        <dbReference type="Proteomes" id="UP000789595"/>
    </source>
</evidence>
<evidence type="ECO:0000256" key="3">
    <source>
        <dbReference type="ARBA" id="ARBA00022670"/>
    </source>
</evidence>
<dbReference type="GO" id="GO:0008239">
    <property type="term" value="F:dipeptidyl-peptidase activity"/>
    <property type="evidence" value="ECO:0007669"/>
    <property type="project" value="InterPro"/>
</dbReference>
<keyword evidence="8" id="KW-1185">Reference proteome</keyword>
<keyword evidence="3" id="KW-0645">Protease</keyword>
<evidence type="ECO:0000256" key="5">
    <source>
        <dbReference type="ARBA" id="ARBA00022801"/>
    </source>
</evidence>
<keyword evidence="4" id="KW-0732">Signal</keyword>
<comment type="similarity">
    <text evidence="1">Belongs to the peptidase S46 family.</text>
</comment>
<organism evidence="7 8">
    <name type="scientific">Pelagomonas calceolata</name>
    <dbReference type="NCBI Taxonomy" id="35677"/>
    <lineage>
        <taxon>Eukaryota</taxon>
        <taxon>Sar</taxon>
        <taxon>Stramenopiles</taxon>
        <taxon>Ochrophyta</taxon>
        <taxon>Pelagophyceae</taxon>
        <taxon>Pelagomonadales</taxon>
        <taxon>Pelagomonadaceae</taxon>
        <taxon>Pelagomonas</taxon>
    </lineage>
</organism>
<dbReference type="InterPro" id="IPR009003">
    <property type="entry name" value="Peptidase_S1_PA"/>
</dbReference>
<dbReference type="InterPro" id="IPR019500">
    <property type="entry name" value="Pep_S46"/>
</dbReference>
<reference evidence="7" key="1">
    <citation type="submission" date="2021-11" db="EMBL/GenBank/DDBJ databases">
        <authorList>
            <consortium name="Genoscope - CEA"/>
            <person name="William W."/>
        </authorList>
    </citation>
    <scope>NUCLEOTIDE SEQUENCE</scope>
</reference>
<gene>
    <name evidence="7" type="ORF">PECAL_2P12170</name>
</gene>
<evidence type="ECO:0000313" key="7">
    <source>
        <dbReference type="EMBL" id="CAH0368165.1"/>
    </source>
</evidence>
<dbReference type="EMBL" id="CAKKNE010000002">
    <property type="protein sequence ID" value="CAH0368165.1"/>
    <property type="molecule type" value="Genomic_DNA"/>
</dbReference>
<dbReference type="AlphaFoldDB" id="A0A8J2SB32"/>
<dbReference type="SUPFAM" id="SSF50494">
    <property type="entry name" value="Trypsin-like serine proteases"/>
    <property type="match status" value="1"/>
</dbReference>
<keyword evidence="5" id="KW-0378">Hydrolase</keyword>
<accession>A0A8J2SB32</accession>
<evidence type="ECO:0000256" key="2">
    <source>
        <dbReference type="ARBA" id="ARBA00022438"/>
    </source>
</evidence>
<keyword evidence="6" id="KW-0843">Virulence</keyword>
<protein>
    <recommendedName>
        <fullName evidence="9">Dipeptidyl-peptidase</fullName>
    </recommendedName>
</protein>
<dbReference type="PANTHER" id="PTHR38469:SF1">
    <property type="entry name" value="PERIPLASMIC PEPTIDASE SUBFAMILY S1B"/>
    <property type="match status" value="1"/>
</dbReference>
<evidence type="ECO:0000256" key="4">
    <source>
        <dbReference type="ARBA" id="ARBA00022729"/>
    </source>
</evidence>